<dbReference type="EMBL" id="JBHLXG010000029">
    <property type="protein sequence ID" value="MFC0228908.1"/>
    <property type="molecule type" value="Genomic_DNA"/>
</dbReference>
<dbReference type="SUPFAM" id="SSF53955">
    <property type="entry name" value="Lysozyme-like"/>
    <property type="match status" value="1"/>
</dbReference>
<dbReference type="InterPro" id="IPR023346">
    <property type="entry name" value="Lysozyme-like_dom_sf"/>
</dbReference>
<proteinExistence type="predicted"/>
<name>A0ABV6EJ83_9GAMM</name>
<accession>A0ABV6EJ83</accession>
<reference evidence="1 2" key="1">
    <citation type="submission" date="2024-09" db="EMBL/GenBank/DDBJ databases">
        <authorList>
            <person name="Sun Q."/>
            <person name="Mori K."/>
        </authorList>
    </citation>
    <scope>NUCLEOTIDE SEQUENCE [LARGE SCALE GENOMIC DNA]</scope>
    <source>
        <strain evidence="1 2">CCM 8626</strain>
    </source>
</reference>
<organism evidence="1 2">
    <name type="scientific">Serratia aquatilis</name>
    <dbReference type="NCBI Taxonomy" id="1737515"/>
    <lineage>
        <taxon>Bacteria</taxon>
        <taxon>Pseudomonadati</taxon>
        <taxon>Pseudomonadota</taxon>
        <taxon>Gammaproteobacteria</taxon>
        <taxon>Enterobacterales</taxon>
        <taxon>Yersiniaceae</taxon>
        <taxon>Serratia</taxon>
    </lineage>
</organism>
<feature type="non-terminal residue" evidence="1">
    <location>
        <position position="1"/>
    </location>
</feature>
<gene>
    <name evidence="1" type="ORF">ACFFJ3_20850</name>
</gene>
<comment type="caution">
    <text evidence="1">The sequence shown here is derived from an EMBL/GenBank/DDBJ whole genome shotgun (WGS) entry which is preliminary data.</text>
</comment>
<evidence type="ECO:0000313" key="2">
    <source>
        <dbReference type="Proteomes" id="UP001589792"/>
    </source>
</evidence>
<keyword evidence="2" id="KW-1185">Reference proteome</keyword>
<protein>
    <submittedName>
        <fullName evidence="1">Uncharacterized protein</fullName>
    </submittedName>
</protein>
<evidence type="ECO:0000313" key="1">
    <source>
        <dbReference type="EMBL" id="MFC0228908.1"/>
    </source>
</evidence>
<dbReference type="Gene3D" id="1.10.530.10">
    <property type="match status" value="1"/>
</dbReference>
<sequence length="375" mass="42392">FPLEWNVATVESRYNWLKPMSSSALQKAYDILCTRPEGVPALLADAYFASTAVQVNEAELLAHIKALCFDTEAQGLPSGRVWHFEPREFITHFRTCGWLSIEELASTFPKYMFYTSTGNTRTAITKNGQTYVLSRSEAIRRIKNHTPSLNQCLRKYIGGDKNRIAIFLSQVLLETAQWRNIGGNKRLMHEWGFGAYSPLNPATEFYTAFYGRGIMQLTWASNYRTYGDYRKLPDVSGDYIERLTPTSPRITQASLHYTAHPNDGGCQIKWFPRYDPDFVAEDIYSSCDSGGLYWVSKKFSEGYSINRISDKGYSSANIGSVNRLVNGGGNGYYERQAYTVYMLRFLTDDTANSEIVDIVPPSPKKAVQANMKCPG</sequence>
<dbReference type="Proteomes" id="UP001589792">
    <property type="component" value="Unassembled WGS sequence"/>
</dbReference>